<sequence length="95" mass="11279">MEKVDKKKLENLMKSMGGIEPTDDQKKMIEQMNGNYGDKSEEEIMKELKKLKGSMMQNTKKYKKQMQALDQLKGFLDENQRKKLEKIMKFLNEED</sequence>
<evidence type="ECO:0000313" key="2">
    <source>
        <dbReference type="Proteomes" id="UP000294919"/>
    </source>
</evidence>
<comment type="caution">
    <text evidence="1">The sequence shown here is derived from an EMBL/GenBank/DDBJ whole genome shotgun (WGS) entry which is preliminary data.</text>
</comment>
<dbReference type="RefSeq" id="WP_132245696.1">
    <property type="nucleotide sequence ID" value="NZ_SLWV01000014.1"/>
</dbReference>
<keyword evidence="2" id="KW-1185">Reference proteome</keyword>
<dbReference type="Proteomes" id="UP000294919">
    <property type="component" value="Unassembled WGS sequence"/>
</dbReference>
<dbReference type="EMBL" id="SLWV01000014">
    <property type="protein sequence ID" value="TCO73819.1"/>
    <property type="molecule type" value="Genomic_DNA"/>
</dbReference>
<gene>
    <name evidence="1" type="ORF">EV214_11454</name>
</gene>
<accession>A0A4R2KS53</accession>
<reference evidence="1 2" key="1">
    <citation type="submission" date="2019-03" db="EMBL/GenBank/DDBJ databases">
        <title>Genomic Encyclopedia of Type Strains, Phase IV (KMG-IV): sequencing the most valuable type-strain genomes for metagenomic binning, comparative biology and taxonomic classification.</title>
        <authorList>
            <person name="Goeker M."/>
        </authorList>
    </citation>
    <scope>NUCLEOTIDE SEQUENCE [LARGE SCALE GENOMIC DNA]</scope>
    <source>
        <strain evidence="1 2">DSM 102940</strain>
    </source>
</reference>
<dbReference type="AlphaFoldDB" id="A0A4R2KS53"/>
<evidence type="ECO:0000313" key="1">
    <source>
        <dbReference type="EMBL" id="TCO73819.1"/>
    </source>
</evidence>
<name>A0A4R2KS53_9FIRM</name>
<protein>
    <submittedName>
        <fullName evidence="1">Uncharacterized protein</fullName>
    </submittedName>
</protein>
<organism evidence="1 2">
    <name type="scientific">Marinisporobacter balticus</name>
    <dbReference type="NCBI Taxonomy" id="2018667"/>
    <lineage>
        <taxon>Bacteria</taxon>
        <taxon>Bacillati</taxon>
        <taxon>Bacillota</taxon>
        <taxon>Clostridia</taxon>
        <taxon>Peptostreptococcales</taxon>
        <taxon>Thermotaleaceae</taxon>
        <taxon>Marinisporobacter</taxon>
    </lineage>
</organism>
<dbReference type="OrthoDB" id="1955093at2"/>
<proteinExistence type="predicted"/>